<name>U7DB13_9BACT</name>
<dbReference type="AlphaFoldDB" id="U7DB13"/>
<reference evidence="1 2" key="1">
    <citation type="journal article" date="2013" name="Environ. Microbiol.">
        <title>Genome analysis of Chitinivibrio alkaliphilus gen. nov., sp. nov., a novel extremely haloalkaliphilic anaerobic chitinolytic bacterium from the candidate phylum Termite Group 3.</title>
        <authorList>
            <person name="Sorokin D.Y."/>
            <person name="Gumerov V.M."/>
            <person name="Rakitin A.L."/>
            <person name="Beletsky A.V."/>
            <person name="Damste J.S."/>
            <person name="Muyzer G."/>
            <person name="Mardanov A.V."/>
            <person name="Ravin N.V."/>
        </authorList>
    </citation>
    <scope>NUCLEOTIDE SEQUENCE [LARGE SCALE GENOMIC DNA]</scope>
    <source>
        <strain evidence="1 2">ACht1</strain>
    </source>
</reference>
<accession>U7DB13</accession>
<dbReference type="STRING" id="1313304.CALK_1458"/>
<dbReference type="EMBL" id="ASJR01000011">
    <property type="protein sequence ID" value="ERP31595.1"/>
    <property type="molecule type" value="Genomic_DNA"/>
</dbReference>
<comment type="caution">
    <text evidence="1">The sequence shown here is derived from an EMBL/GenBank/DDBJ whole genome shotgun (WGS) entry which is preliminary data.</text>
</comment>
<evidence type="ECO:0000313" key="2">
    <source>
        <dbReference type="Proteomes" id="UP000017148"/>
    </source>
</evidence>
<dbReference type="Proteomes" id="UP000017148">
    <property type="component" value="Unassembled WGS sequence"/>
</dbReference>
<evidence type="ECO:0000313" key="1">
    <source>
        <dbReference type="EMBL" id="ERP31595.1"/>
    </source>
</evidence>
<organism evidence="1 2">
    <name type="scientific">Chitinivibrio alkaliphilus ACht1</name>
    <dbReference type="NCBI Taxonomy" id="1313304"/>
    <lineage>
        <taxon>Bacteria</taxon>
        <taxon>Pseudomonadati</taxon>
        <taxon>Fibrobacterota</taxon>
        <taxon>Chitinivibrionia</taxon>
        <taxon>Chitinivibrionales</taxon>
        <taxon>Chitinivibrionaceae</taxon>
        <taxon>Chitinivibrio</taxon>
    </lineage>
</organism>
<sequence length="162" mass="18782">MKTVLFALVFSSCALFSPESAPEPEGDISDPLNFMTIIQSTVDINFEPSAEYGTFFSQSFRFTDARENTWNRDEFIERLIDIETSHTPRVEWQGDSAEFFPKDGAEHELPVRKSTIFLPEDTLQEKILIYLTYGDSQRWKITRWESLEHDATKETSFFSPGY</sequence>
<dbReference type="RefSeq" id="WP_022636914.1">
    <property type="nucleotide sequence ID" value="NZ_ASJR01000011.1"/>
</dbReference>
<proteinExistence type="predicted"/>
<keyword evidence="2" id="KW-1185">Reference proteome</keyword>
<gene>
    <name evidence="1" type="ORF">CALK_1458</name>
</gene>
<protein>
    <submittedName>
        <fullName evidence="1">Uncharacterized protein</fullName>
    </submittedName>
</protein>